<proteinExistence type="predicted"/>
<dbReference type="InterPro" id="IPR036390">
    <property type="entry name" value="WH_DNA-bd_sf"/>
</dbReference>
<protein>
    <submittedName>
        <fullName evidence="8">Activating signal cointegrator 1 complex subunit 3</fullName>
    </submittedName>
</protein>
<dbReference type="PANTHER" id="PTHR47961">
    <property type="entry name" value="DNA POLYMERASE THETA, PUTATIVE (AFU_ORTHOLOGUE AFUA_1G05260)-RELATED"/>
    <property type="match status" value="1"/>
</dbReference>
<dbReference type="Pfam" id="PF02889">
    <property type="entry name" value="Sec63"/>
    <property type="match status" value="1"/>
</dbReference>
<dbReference type="InterPro" id="IPR001650">
    <property type="entry name" value="Helicase_C-like"/>
</dbReference>
<dbReference type="PROSITE" id="PS51194">
    <property type="entry name" value="HELICASE_CTER"/>
    <property type="match status" value="1"/>
</dbReference>
<dbReference type="InterPro" id="IPR050474">
    <property type="entry name" value="Hel308_SKI2-like"/>
</dbReference>
<dbReference type="SUPFAM" id="SSF46785">
    <property type="entry name" value="Winged helix' DNA-binding domain"/>
    <property type="match status" value="1"/>
</dbReference>
<feature type="domain" description="Helicase C-terminal" evidence="6">
    <location>
        <begin position="301"/>
        <end position="501"/>
    </location>
</feature>
<evidence type="ECO:0000256" key="2">
    <source>
        <dbReference type="ARBA" id="ARBA00022801"/>
    </source>
</evidence>
<dbReference type="GO" id="GO:0005524">
    <property type="term" value="F:ATP binding"/>
    <property type="evidence" value="ECO:0007669"/>
    <property type="project" value="UniProtKB-KW"/>
</dbReference>
<dbReference type="Gene3D" id="1.10.10.10">
    <property type="entry name" value="Winged helix-like DNA-binding domain superfamily/Winged helix DNA-binding domain"/>
    <property type="match status" value="1"/>
</dbReference>
<dbReference type="AlphaFoldDB" id="A0A0N4UK16"/>
<dbReference type="SMART" id="SM00487">
    <property type="entry name" value="DEXDc"/>
    <property type="match status" value="1"/>
</dbReference>
<evidence type="ECO:0000313" key="8">
    <source>
        <dbReference type="WBParaSite" id="DME_0000803601-mRNA-1"/>
    </source>
</evidence>
<evidence type="ECO:0000256" key="1">
    <source>
        <dbReference type="ARBA" id="ARBA00022741"/>
    </source>
</evidence>
<reference evidence="8" key="1">
    <citation type="submission" date="2017-02" db="UniProtKB">
        <authorList>
            <consortium name="WormBaseParasite"/>
        </authorList>
    </citation>
    <scope>IDENTIFICATION</scope>
</reference>
<dbReference type="Pfam" id="PF00270">
    <property type="entry name" value="DEAD"/>
    <property type="match status" value="1"/>
</dbReference>
<keyword evidence="3" id="KW-0347">Helicase</keyword>
<dbReference type="InterPro" id="IPR011545">
    <property type="entry name" value="DEAD/DEAH_box_helicase_dom"/>
</dbReference>
<evidence type="ECO:0000256" key="4">
    <source>
        <dbReference type="ARBA" id="ARBA00022840"/>
    </source>
</evidence>
<dbReference type="PROSITE" id="PS51192">
    <property type="entry name" value="HELICASE_ATP_BIND_1"/>
    <property type="match status" value="1"/>
</dbReference>
<keyword evidence="4" id="KW-0067">ATP-binding</keyword>
<evidence type="ECO:0000313" key="7">
    <source>
        <dbReference type="Proteomes" id="UP000038040"/>
    </source>
</evidence>
<evidence type="ECO:0000256" key="3">
    <source>
        <dbReference type="ARBA" id="ARBA00022806"/>
    </source>
</evidence>
<dbReference type="GO" id="GO:0003676">
    <property type="term" value="F:nucleic acid binding"/>
    <property type="evidence" value="ECO:0007669"/>
    <property type="project" value="InterPro"/>
</dbReference>
<name>A0A0N4UK16_DRAME</name>
<dbReference type="InterPro" id="IPR014001">
    <property type="entry name" value="Helicase_ATP-bd"/>
</dbReference>
<dbReference type="InterPro" id="IPR004179">
    <property type="entry name" value="Sec63-dom"/>
</dbReference>
<evidence type="ECO:0000259" key="5">
    <source>
        <dbReference type="PROSITE" id="PS51192"/>
    </source>
</evidence>
<dbReference type="SMART" id="SM00490">
    <property type="entry name" value="HELICc"/>
    <property type="match status" value="1"/>
</dbReference>
<dbReference type="Gene3D" id="1.10.3380.10">
    <property type="entry name" value="Sec63 N-terminal domain-like domain"/>
    <property type="match status" value="1"/>
</dbReference>
<sequence length="634" mass="71122">LPFVFDALASCEKIGVSFGASTYCLPEGTKRFSGLYEEITVPGFDNSIVKNIEQINVKDMDELGQKGFQNYVKLNVVQSLVFEQTYKTKENLLVCAPTGAGKTNIAMLAILNTIHEHTFKSQILKDEFKIIYLAPMKALAAEMTETFGKRLSIFGLKVRELTGDTVLSKSEIVNTQMLVLTPEKWDVITRKPGVSSLESLVRLMIIDEVHLLHDSRGAVIEAIVARCFRQIEMSQKSVRIIGLSATLPNYMDVARFLKVNPQKGLFFFDGRFRPVPLTQTFIGVPRTSSSQSINSNMDEVCFIKAHEFCRNGHQILIFVHSRNGTSKLALILKAMASDRGVLRDFVALNSTEKNQSMGKKLAHSIRNKLLYDLVQYGFGIHHAGLARHDRNIIEKLFTKGYIKVLVCTATLAWGVNLPAHAVIIKGTDVFDSQRGTMCDLGVLDVQQIFGRAGRPQYEETGHGVIITWKDKMAKYIEMLTRQAPIESQFQSRLYDNLNAEIALGTVSSIGEAVEWLSYTYFFIRANKNPLAYGITYAQLRDDPNLSRFLSKLVMDAAEKLDMNQMIRYDSLNGFVSSTDLGRIASNFYIKFETIEMLNTSCGPCRFTSVVTDETILLLIANASEFSQMKVRNGF</sequence>
<dbReference type="Gene3D" id="3.40.50.300">
    <property type="entry name" value="P-loop containing nucleotide triphosphate hydrolases"/>
    <property type="match status" value="2"/>
</dbReference>
<keyword evidence="2" id="KW-0378">Hydrolase</keyword>
<dbReference type="Proteomes" id="UP000038040">
    <property type="component" value="Unplaced"/>
</dbReference>
<dbReference type="InterPro" id="IPR057842">
    <property type="entry name" value="WH_MER3"/>
</dbReference>
<dbReference type="InterPro" id="IPR036388">
    <property type="entry name" value="WH-like_DNA-bd_sf"/>
</dbReference>
<dbReference type="GO" id="GO:0004386">
    <property type="term" value="F:helicase activity"/>
    <property type="evidence" value="ECO:0007669"/>
    <property type="project" value="UniProtKB-KW"/>
</dbReference>
<dbReference type="WBParaSite" id="DME_0000803601-mRNA-1">
    <property type="protein sequence ID" value="DME_0000803601-mRNA-1"/>
    <property type="gene ID" value="DME_0000803601"/>
</dbReference>
<feature type="domain" description="Helicase ATP-binding" evidence="5">
    <location>
        <begin position="83"/>
        <end position="265"/>
    </location>
</feature>
<dbReference type="PANTHER" id="PTHR47961:SF13">
    <property type="entry name" value="ACTIVATING SIGNAL COINTEGRATOR 1 COMPLEX SUBUNIT 3"/>
    <property type="match status" value="1"/>
</dbReference>
<dbReference type="GO" id="GO:0016787">
    <property type="term" value="F:hydrolase activity"/>
    <property type="evidence" value="ECO:0007669"/>
    <property type="project" value="UniProtKB-KW"/>
</dbReference>
<accession>A0A0N4UK16</accession>
<dbReference type="InterPro" id="IPR027417">
    <property type="entry name" value="P-loop_NTPase"/>
</dbReference>
<dbReference type="Pfam" id="PF23445">
    <property type="entry name" value="WHD_SNRNP200"/>
    <property type="match status" value="1"/>
</dbReference>
<organism evidence="7 8">
    <name type="scientific">Dracunculus medinensis</name>
    <name type="common">Guinea worm</name>
    <dbReference type="NCBI Taxonomy" id="318479"/>
    <lineage>
        <taxon>Eukaryota</taxon>
        <taxon>Metazoa</taxon>
        <taxon>Ecdysozoa</taxon>
        <taxon>Nematoda</taxon>
        <taxon>Chromadorea</taxon>
        <taxon>Rhabditida</taxon>
        <taxon>Spirurina</taxon>
        <taxon>Dracunculoidea</taxon>
        <taxon>Dracunculidae</taxon>
        <taxon>Dracunculus</taxon>
    </lineage>
</organism>
<keyword evidence="1" id="KW-0547">Nucleotide-binding</keyword>
<dbReference type="CDD" id="cd18795">
    <property type="entry name" value="SF2_C_Ski2"/>
    <property type="match status" value="1"/>
</dbReference>
<dbReference type="Pfam" id="PF00271">
    <property type="entry name" value="Helicase_C"/>
    <property type="match status" value="1"/>
</dbReference>
<dbReference type="SUPFAM" id="SSF52540">
    <property type="entry name" value="P-loop containing nucleoside triphosphate hydrolases"/>
    <property type="match status" value="1"/>
</dbReference>
<evidence type="ECO:0000259" key="6">
    <source>
        <dbReference type="PROSITE" id="PS51194"/>
    </source>
</evidence>
<dbReference type="FunFam" id="3.40.50.300:FF:000102">
    <property type="entry name" value="RNA helicase, activating signal cointegrator 1"/>
    <property type="match status" value="1"/>
</dbReference>
<dbReference type="FunFam" id="1.10.10.10:FF:000024">
    <property type="entry name" value="U5 small nuclear ribonucleoprotein helicase"/>
    <property type="match status" value="1"/>
</dbReference>